<accession>A0AAV3PAQ2</accession>
<evidence type="ECO:0000256" key="2">
    <source>
        <dbReference type="ARBA" id="ARBA00022491"/>
    </source>
</evidence>
<dbReference type="Pfam" id="PF04844">
    <property type="entry name" value="Ovate"/>
    <property type="match status" value="1"/>
</dbReference>
<protein>
    <recommendedName>
        <fullName evidence="6">Transcription repressor</fullName>
    </recommendedName>
    <alternativeName>
        <fullName evidence="6">Ovate family protein</fullName>
    </alternativeName>
</protein>
<dbReference type="GO" id="GO:0003677">
    <property type="term" value="F:DNA binding"/>
    <property type="evidence" value="ECO:0007669"/>
    <property type="project" value="InterPro"/>
</dbReference>
<evidence type="ECO:0000256" key="7">
    <source>
        <dbReference type="SAM" id="MobiDB-lite"/>
    </source>
</evidence>
<sequence>MGKFRFKLSDMMPNAWFYKLKDMSKTKNHPTKKNFSKLQKSKLYEQNQAYFYYTIETTYKEKHYNSPKNPKISDTQFSEPSRNSSKKARRKAIYRPSPRHNITTSYSASNESEQIHARNHSDSSTESSTELDLVKSSSSEFESDTLEGLNGLDSWSSSCNCRMSSSTAHIIIDVNEKQLKGKLEKFGNFCESSELNLPPIQTRLPNSYDTTEFATFKYNNSSSEMEDIMKIINLESVKIKKEKSATPSLPRKSTGVKVGTKSPKLVSKKLQTKTRKSIPLKKISRTQQKTFSESFAIVKSSVNPQKDFRDSMMEMIVENNITTSKELEDLLACFLSLNSVEYHDVIIKAFEQIWFNMS</sequence>
<dbReference type="InterPro" id="IPR038933">
    <property type="entry name" value="Ovate"/>
</dbReference>
<name>A0AAV3PAQ2_LITER</name>
<keyword evidence="2 6" id="KW-0678">Repressor</keyword>
<comment type="function">
    <text evidence="6">Transcriptional repressor that regulates multiple aspects of plant growth and development.</text>
</comment>
<feature type="domain" description="OVATE" evidence="8">
    <location>
        <begin position="297"/>
        <end position="356"/>
    </location>
</feature>
<feature type="region of interest" description="Disordered" evidence="7">
    <location>
        <begin position="63"/>
        <end position="136"/>
    </location>
</feature>
<dbReference type="EMBL" id="BAABME010001245">
    <property type="protein sequence ID" value="GAA0148485.1"/>
    <property type="molecule type" value="Genomic_DNA"/>
</dbReference>
<evidence type="ECO:0000256" key="4">
    <source>
        <dbReference type="ARBA" id="ARBA00023163"/>
    </source>
</evidence>
<organism evidence="9 10">
    <name type="scientific">Lithospermum erythrorhizon</name>
    <name type="common">Purple gromwell</name>
    <name type="synonym">Lithospermum officinale var. erythrorhizon</name>
    <dbReference type="NCBI Taxonomy" id="34254"/>
    <lineage>
        <taxon>Eukaryota</taxon>
        <taxon>Viridiplantae</taxon>
        <taxon>Streptophyta</taxon>
        <taxon>Embryophyta</taxon>
        <taxon>Tracheophyta</taxon>
        <taxon>Spermatophyta</taxon>
        <taxon>Magnoliopsida</taxon>
        <taxon>eudicotyledons</taxon>
        <taxon>Gunneridae</taxon>
        <taxon>Pentapetalae</taxon>
        <taxon>asterids</taxon>
        <taxon>lamiids</taxon>
        <taxon>Boraginales</taxon>
        <taxon>Boraginaceae</taxon>
        <taxon>Boraginoideae</taxon>
        <taxon>Lithospermeae</taxon>
        <taxon>Lithospermum</taxon>
    </lineage>
</organism>
<dbReference type="GO" id="GO:0005634">
    <property type="term" value="C:nucleus"/>
    <property type="evidence" value="ECO:0007669"/>
    <property type="project" value="UniProtKB-SubCell"/>
</dbReference>
<keyword evidence="10" id="KW-1185">Reference proteome</keyword>
<keyword evidence="5 6" id="KW-0539">Nucleus</keyword>
<dbReference type="Proteomes" id="UP001454036">
    <property type="component" value="Unassembled WGS sequence"/>
</dbReference>
<keyword evidence="3 6" id="KW-0805">Transcription regulation</keyword>
<feature type="compositionally biased region" description="Basic and acidic residues" evidence="7">
    <location>
        <begin position="113"/>
        <end position="123"/>
    </location>
</feature>
<dbReference type="NCBIfam" id="TIGR01568">
    <property type="entry name" value="A_thal_3678"/>
    <property type="match status" value="1"/>
</dbReference>
<dbReference type="InterPro" id="IPR006458">
    <property type="entry name" value="Ovate_C"/>
</dbReference>
<feature type="compositionally biased region" description="Polar residues" evidence="7">
    <location>
        <begin position="66"/>
        <end position="83"/>
    </location>
</feature>
<evidence type="ECO:0000256" key="3">
    <source>
        <dbReference type="ARBA" id="ARBA00023015"/>
    </source>
</evidence>
<evidence type="ECO:0000313" key="9">
    <source>
        <dbReference type="EMBL" id="GAA0148485.1"/>
    </source>
</evidence>
<comment type="caution">
    <text evidence="9">The sequence shown here is derived from an EMBL/GenBank/DDBJ whole genome shotgun (WGS) entry which is preliminary data.</text>
</comment>
<dbReference type="PANTHER" id="PTHR33057:SF128">
    <property type="entry name" value="TRANSCRIPTION REPRESSOR OFP3"/>
    <property type="match status" value="1"/>
</dbReference>
<gene>
    <name evidence="9" type="ORF">LIER_07914</name>
</gene>
<proteinExistence type="predicted"/>
<evidence type="ECO:0000313" key="10">
    <source>
        <dbReference type="Proteomes" id="UP001454036"/>
    </source>
</evidence>
<dbReference type="InterPro" id="IPR025830">
    <property type="entry name" value="DNA_bnd_dom_ovate"/>
</dbReference>
<dbReference type="PANTHER" id="PTHR33057">
    <property type="entry name" value="TRANSCRIPTION REPRESSOR OFP7-RELATED"/>
    <property type="match status" value="1"/>
</dbReference>
<feature type="compositionally biased region" description="Polar residues" evidence="7">
    <location>
        <begin position="100"/>
        <end position="112"/>
    </location>
</feature>
<evidence type="ECO:0000256" key="1">
    <source>
        <dbReference type="ARBA" id="ARBA00004123"/>
    </source>
</evidence>
<feature type="compositionally biased region" description="Basic residues" evidence="7">
    <location>
        <begin position="84"/>
        <end position="93"/>
    </location>
</feature>
<dbReference type="AlphaFoldDB" id="A0AAV3PAQ2"/>
<evidence type="ECO:0000259" key="8">
    <source>
        <dbReference type="PROSITE" id="PS51754"/>
    </source>
</evidence>
<dbReference type="Pfam" id="PF13724">
    <property type="entry name" value="DNA_binding_2"/>
    <property type="match status" value="1"/>
</dbReference>
<evidence type="ECO:0000256" key="5">
    <source>
        <dbReference type="ARBA" id="ARBA00023242"/>
    </source>
</evidence>
<comment type="subcellular location">
    <subcellularLocation>
        <location evidence="1 6">Nucleus</location>
    </subcellularLocation>
</comment>
<dbReference type="PROSITE" id="PS51754">
    <property type="entry name" value="OVATE"/>
    <property type="match status" value="1"/>
</dbReference>
<reference evidence="9 10" key="1">
    <citation type="submission" date="2024-01" db="EMBL/GenBank/DDBJ databases">
        <title>The complete chloroplast genome sequence of Lithospermum erythrorhizon: insights into the phylogenetic relationship among Boraginaceae species and the maternal lineages of purple gromwells.</title>
        <authorList>
            <person name="Okada T."/>
            <person name="Watanabe K."/>
        </authorList>
    </citation>
    <scope>NUCLEOTIDE SEQUENCE [LARGE SCALE GENOMIC DNA]</scope>
</reference>
<keyword evidence="4 6" id="KW-0804">Transcription</keyword>
<dbReference type="GO" id="GO:0045892">
    <property type="term" value="P:negative regulation of DNA-templated transcription"/>
    <property type="evidence" value="ECO:0007669"/>
    <property type="project" value="UniProtKB-UniRule"/>
</dbReference>
<evidence type="ECO:0000256" key="6">
    <source>
        <dbReference type="RuleBase" id="RU367028"/>
    </source>
</evidence>